<dbReference type="Proteomes" id="UP001152795">
    <property type="component" value="Unassembled WGS sequence"/>
</dbReference>
<gene>
    <name evidence="3" type="ORF">PACLA_8A037637</name>
</gene>
<keyword evidence="2" id="KW-1133">Transmembrane helix</keyword>
<comment type="caution">
    <text evidence="3">The sequence shown here is derived from an EMBL/GenBank/DDBJ whole genome shotgun (WGS) entry which is preliminary data.</text>
</comment>
<proteinExistence type="predicted"/>
<feature type="non-terminal residue" evidence="3">
    <location>
        <position position="1"/>
    </location>
</feature>
<dbReference type="AlphaFoldDB" id="A0A6S7IBI9"/>
<evidence type="ECO:0000313" key="4">
    <source>
        <dbReference type="Proteomes" id="UP001152795"/>
    </source>
</evidence>
<sequence length="467" mass="52887">DFAKSNGDYCCGRASLRASSCAMKVKTILPLQDSSNPWWSPLYFMVDFSTAEINAIEKQFPDVAVYICDFHHIQVWQRWHVAKSPQDTSTDCSKKENLRSDNSLGANGDLQNHVDEEEDVHSKPKQVENKDKQATQQRVIQITKVLNPEHLQEALVYADKIYEYLSRNCPKSEGLPIRGSPEKKHLNVTSVEYHQEKKDHTKSKNRCVISAPDELGTKIHSIVEKSPIKTFSFCARLNNAYECSNLPTSNKFPLQCFFKSILEEPTEQLDIPADFKMDVPADFKMDIPELTPAQVEPPTKMKSDKANRYTETNEVLTKSSFIGYPSRIWSSEDANIISLKKVIQLSLLRNHSFHSLCPIVFHLLLIVSLLSFGISWYLMMAETTPLCDTWSRLCQVPSREIPHSPLSFLQVSLTIMDNSIISTRALQMTVQNAGCRLGILQVQTNLVILNVFTGVMATSLRAEALTR</sequence>
<evidence type="ECO:0000256" key="2">
    <source>
        <dbReference type="SAM" id="Phobius"/>
    </source>
</evidence>
<evidence type="ECO:0000256" key="1">
    <source>
        <dbReference type="SAM" id="MobiDB-lite"/>
    </source>
</evidence>
<dbReference type="EMBL" id="CACRXK020008596">
    <property type="protein sequence ID" value="CAB4015136.1"/>
    <property type="molecule type" value="Genomic_DNA"/>
</dbReference>
<protein>
    <submittedName>
        <fullName evidence="3">Uncharacterized protein</fullName>
    </submittedName>
</protein>
<accession>A0A6S7IBI9</accession>
<dbReference type="PANTHER" id="PTHR47456">
    <property type="entry name" value="PHD-TYPE DOMAIN-CONTAINING PROTEIN"/>
    <property type="match status" value="1"/>
</dbReference>
<feature type="compositionally biased region" description="Basic and acidic residues" evidence="1">
    <location>
        <begin position="120"/>
        <end position="133"/>
    </location>
</feature>
<keyword evidence="2" id="KW-0472">Membrane</keyword>
<name>A0A6S7IBI9_PARCT</name>
<keyword evidence="2" id="KW-0812">Transmembrane</keyword>
<feature type="region of interest" description="Disordered" evidence="1">
    <location>
        <begin position="85"/>
        <end position="134"/>
    </location>
</feature>
<evidence type="ECO:0000313" key="3">
    <source>
        <dbReference type="EMBL" id="CAB4015136.1"/>
    </source>
</evidence>
<reference evidence="3" key="1">
    <citation type="submission" date="2020-04" db="EMBL/GenBank/DDBJ databases">
        <authorList>
            <person name="Alioto T."/>
            <person name="Alioto T."/>
            <person name="Gomez Garrido J."/>
        </authorList>
    </citation>
    <scope>NUCLEOTIDE SEQUENCE</scope>
    <source>
        <strain evidence="3">A484AB</strain>
    </source>
</reference>
<keyword evidence="4" id="KW-1185">Reference proteome</keyword>
<organism evidence="3 4">
    <name type="scientific">Paramuricea clavata</name>
    <name type="common">Red gorgonian</name>
    <name type="synonym">Violescent sea-whip</name>
    <dbReference type="NCBI Taxonomy" id="317549"/>
    <lineage>
        <taxon>Eukaryota</taxon>
        <taxon>Metazoa</taxon>
        <taxon>Cnidaria</taxon>
        <taxon>Anthozoa</taxon>
        <taxon>Octocorallia</taxon>
        <taxon>Malacalcyonacea</taxon>
        <taxon>Plexauridae</taxon>
        <taxon>Paramuricea</taxon>
    </lineage>
</organism>
<feature type="non-terminal residue" evidence="3">
    <location>
        <position position="467"/>
    </location>
</feature>
<feature type="transmembrane region" description="Helical" evidence="2">
    <location>
        <begin position="359"/>
        <end position="379"/>
    </location>
</feature>